<dbReference type="InterPro" id="IPR051463">
    <property type="entry name" value="Peptidase_U62_metallo"/>
</dbReference>
<accession>A0AAX4L0M6</accession>
<feature type="domain" description="Metalloprotease TldD/E central" evidence="7">
    <location>
        <begin position="101"/>
        <end position="184"/>
    </location>
</feature>
<dbReference type="GO" id="GO:0008237">
    <property type="term" value="F:metallopeptidase activity"/>
    <property type="evidence" value="ECO:0007669"/>
    <property type="project" value="UniProtKB-KW"/>
</dbReference>
<keyword evidence="3 8" id="KW-0378">Hydrolase</keyword>
<reference evidence="8 9" key="1">
    <citation type="submission" date="2024-02" db="EMBL/GenBank/DDBJ databases">
        <title>STSV induces naive adaptation in Sulfolobus.</title>
        <authorList>
            <person name="Xiang X."/>
            <person name="Song M."/>
        </authorList>
    </citation>
    <scope>NUCLEOTIDE SEQUENCE [LARGE SCALE GENOMIC DNA]</scope>
    <source>
        <strain evidence="8 9">RT2</strain>
    </source>
</reference>
<evidence type="ECO:0000256" key="2">
    <source>
        <dbReference type="ARBA" id="ARBA00022670"/>
    </source>
</evidence>
<comment type="similarity">
    <text evidence="1">Belongs to the peptidase U62 family.</text>
</comment>
<protein>
    <submittedName>
        <fullName evidence="8">Zinc metalloprotease TldD</fullName>
        <ecNumber evidence="8">3.4.-.-</ecNumber>
    </submittedName>
</protein>
<gene>
    <name evidence="8" type="primary">tldD</name>
    <name evidence="8" type="ORF">V6M85_11875</name>
</gene>
<keyword evidence="9" id="KW-1185">Reference proteome</keyword>
<dbReference type="InterPro" id="IPR025502">
    <property type="entry name" value="TldD"/>
</dbReference>
<feature type="domain" description="Metalloprotease TldD/E N-terminal" evidence="5">
    <location>
        <begin position="16"/>
        <end position="74"/>
    </location>
</feature>
<name>A0AAX4L0M6_9CREN</name>
<evidence type="ECO:0000256" key="4">
    <source>
        <dbReference type="ARBA" id="ARBA00023049"/>
    </source>
</evidence>
<dbReference type="Gene3D" id="3.30.2290.10">
    <property type="entry name" value="PmbA/TldD superfamily"/>
    <property type="match status" value="1"/>
</dbReference>
<keyword evidence="4 8" id="KW-0482">Metalloprotease</keyword>
<dbReference type="NCBIfam" id="NF040952">
    <property type="entry name" value="Arch_mtprotase_TldD"/>
    <property type="match status" value="1"/>
</dbReference>
<evidence type="ECO:0000256" key="1">
    <source>
        <dbReference type="ARBA" id="ARBA00005836"/>
    </source>
</evidence>
<evidence type="ECO:0000256" key="3">
    <source>
        <dbReference type="ARBA" id="ARBA00022801"/>
    </source>
</evidence>
<dbReference type="PANTHER" id="PTHR30624:SF0">
    <property type="entry name" value="METALLOPROTEASE SLR0863"/>
    <property type="match status" value="1"/>
</dbReference>
<proteinExistence type="inferred from homology"/>
<dbReference type="InterPro" id="IPR045570">
    <property type="entry name" value="Metalloprtase-TldD/E_cen_dom"/>
</dbReference>
<keyword evidence="2" id="KW-0645">Protease</keyword>
<evidence type="ECO:0000259" key="7">
    <source>
        <dbReference type="Pfam" id="PF19290"/>
    </source>
</evidence>
<evidence type="ECO:0000313" key="8">
    <source>
        <dbReference type="EMBL" id="WWQ60133.1"/>
    </source>
</evidence>
<dbReference type="AlphaFoldDB" id="A0AAX4L0M6"/>
<dbReference type="Pfam" id="PF19290">
    <property type="entry name" value="PmbA_TldD_2nd"/>
    <property type="match status" value="1"/>
</dbReference>
<dbReference type="GO" id="GO:0006508">
    <property type="term" value="P:proteolysis"/>
    <property type="evidence" value="ECO:0007669"/>
    <property type="project" value="UniProtKB-KW"/>
</dbReference>
<dbReference type="PIRSF" id="PIRSF004919">
    <property type="entry name" value="TldD"/>
    <property type="match status" value="1"/>
</dbReference>
<dbReference type="RefSeq" id="WP_338600384.1">
    <property type="nucleotide sequence ID" value="NZ_CP146016.1"/>
</dbReference>
<dbReference type="InterPro" id="IPR035068">
    <property type="entry name" value="TldD/PmbA_N"/>
</dbReference>
<dbReference type="EMBL" id="CP146016">
    <property type="protein sequence ID" value="WWQ60133.1"/>
    <property type="molecule type" value="Genomic_DNA"/>
</dbReference>
<dbReference type="InterPro" id="IPR053642">
    <property type="entry name" value="Zinc_metalloprotease_TldD"/>
</dbReference>
<dbReference type="GO" id="GO:0005829">
    <property type="term" value="C:cytosol"/>
    <property type="evidence" value="ECO:0007669"/>
    <property type="project" value="TreeGrafter"/>
</dbReference>
<evidence type="ECO:0000259" key="6">
    <source>
        <dbReference type="Pfam" id="PF19289"/>
    </source>
</evidence>
<dbReference type="InterPro" id="IPR036059">
    <property type="entry name" value="TldD/PmbA_sf"/>
</dbReference>
<dbReference type="PANTHER" id="PTHR30624">
    <property type="entry name" value="UNCHARACTERIZED PROTEIN TLDD AND PMBA"/>
    <property type="match status" value="1"/>
</dbReference>
<dbReference type="Pfam" id="PF19289">
    <property type="entry name" value="PmbA_TldD_3rd"/>
    <property type="match status" value="1"/>
</dbReference>
<dbReference type="Proteomes" id="UP001432202">
    <property type="component" value="Chromosome"/>
</dbReference>
<feature type="domain" description="Metalloprotease TldD/E C-terminal" evidence="6">
    <location>
        <begin position="213"/>
        <end position="442"/>
    </location>
</feature>
<dbReference type="InterPro" id="IPR002510">
    <property type="entry name" value="Metalloprtase-TldD/E_N"/>
</dbReference>
<dbReference type="EC" id="3.4.-.-" evidence="8"/>
<dbReference type="SUPFAM" id="SSF111283">
    <property type="entry name" value="Putative modulator of DNA gyrase, PmbA/TldD"/>
    <property type="match status" value="1"/>
</dbReference>
<evidence type="ECO:0000259" key="5">
    <source>
        <dbReference type="Pfam" id="PF01523"/>
    </source>
</evidence>
<organism evidence="8 9">
    <name type="scientific">Sulfolobus tengchongensis</name>
    <dbReference type="NCBI Taxonomy" id="207809"/>
    <lineage>
        <taxon>Archaea</taxon>
        <taxon>Thermoproteota</taxon>
        <taxon>Thermoprotei</taxon>
        <taxon>Sulfolobales</taxon>
        <taxon>Sulfolobaceae</taxon>
        <taxon>Sulfolobus</taxon>
    </lineage>
</organism>
<dbReference type="GeneID" id="89337478"/>
<dbReference type="Pfam" id="PF01523">
    <property type="entry name" value="PmbA_TldD_1st"/>
    <property type="match status" value="1"/>
</dbReference>
<dbReference type="InterPro" id="IPR045569">
    <property type="entry name" value="Metalloprtase-TldD/E_C"/>
</dbReference>
<evidence type="ECO:0000313" key="9">
    <source>
        <dbReference type="Proteomes" id="UP001432202"/>
    </source>
</evidence>
<sequence>MFRYLRRAENLGASFADIRFERVKTSSITITEDRKYVSRYGIDEGYSIRVITNRNLGFKVTNKIDEGEIEDVVNNTYGDERVNIVYLPSKHDSVKIGKDISKSIEEESSDLDKIATQIKSLHPSIRSFTLKYSEEKFHKEYYSTEDREITIDGNLSSLSIFIIAREGDITAEVSEIITTHFGYVLETFDINQILEKLRHRLENQLKGVVPKGGEYPVVLAPEVVGVFTHEAVGHLAEADTAVNGLLYQLRGKKIGEDFLNISDLPIGNYPQSTLIYYDDEGVEGREVKILEKGVVKEFMTDRYYSAYLGQPPTGNSRAQNYRNVPLIRMRNTYMLPGNSSLDEIFEGIKEGYYLVSPVGGETSADGTFQFAIQEGYRIENGQIKEPLRNVGISGYTIEALGMVELVSKDFGMSNGYCGKGGQEVHVSDGGPYVRVKRLKVGGYV</sequence>